<evidence type="ECO:0000313" key="3">
    <source>
        <dbReference type="Proteomes" id="UP001596328"/>
    </source>
</evidence>
<evidence type="ECO:0008006" key="4">
    <source>
        <dbReference type="Google" id="ProtNLM"/>
    </source>
</evidence>
<dbReference type="EMBL" id="JBHSWU010001514">
    <property type="protein sequence ID" value="MFC6726920.1"/>
    <property type="molecule type" value="Genomic_DNA"/>
</dbReference>
<sequence length="60" mass="5973">MGTEGGAASDSETESEQDAGGDSEGPEVDALRFTDIKGVGEKTAESLAALDDAEGALRTG</sequence>
<dbReference type="AlphaFoldDB" id="A0ABD5S5H8"/>
<feature type="compositionally biased region" description="Basic and acidic residues" evidence="1">
    <location>
        <begin position="29"/>
        <end position="41"/>
    </location>
</feature>
<proteinExistence type="predicted"/>
<accession>A0ABD5S5H8</accession>
<comment type="caution">
    <text evidence="2">The sequence shown here is derived from an EMBL/GenBank/DDBJ whole genome shotgun (WGS) entry which is preliminary data.</text>
</comment>
<feature type="non-terminal residue" evidence="2">
    <location>
        <position position="60"/>
    </location>
</feature>
<evidence type="ECO:0000313" key="2">
    <source>
        <dbReference type="EMBL" id="MFC6726920.1"/>
    </source>
</evidence>
<evidence type="ECO:0000256" key="1">
    <source>
        <dbReference type="SAM" id="MobiDB-lite"/>
    </source>
</evidence>
<feature type="compositionally biased region" description="Acidic residues" evidence="1">
    <location>
        <begin position="11"/>
        <end position="27"/>
    </location>
</feature>
<gene>
    <name evidence="2" type="ORF">ACFQE1_21585</name>
</gene>
<feature type="region of interest" description="Disordered" evidence="1">
    <location>
        <begin position="1"/>
        <end position="41"/>
    </location>
</feature>
<name>A0ABD5S5H8_9EURY</name>
<organism evidence="2 3">
    <name type="scientific">Halobium palmae</name>
    <dbReference type="NCBI Taxonomy" id="1776492"/>
    <lineage>
        <taxon>Archaea</taxon>
        <taxon>Methanobacteriati</taxon>
        <taxon>Methanobacteriota</taxon>
        <taxon>Stenosarchaea group</taxon>
        <taxon>Halobacteria</taxon>
        <taxon>Halobacteriales</taxon>
        <taxon>Haloferacaceae</taxon>
        <taxon>Halobium</taxon>
    </lineage>
</organism>
<dbReference type="Proteomes" id="UP001596328">
    <property type="component" value="Unassembled WGS sequence"/>
</dbReference>
<protein>
    <recommendedName>
        <fullName evidence="4">Helix-hairpin-helix domain-containing protein</fullName>
    </recommendedName>
</protein>
<reference evidence="2 3" key="1">
    <citation type="journal article" date="2019" name="Int. J. Syst. Evol. Microbiol.">
        <title>The Global Catalogue of Microorganisms (GCM) 10K type strain sequencing project: providing services to taxonomists for standard genome sequencing and annotation.</title>
        <authorList>
            <consortium name="The Broad Institute Genomics Platform"/>
            <consortium name="The Broad Institute Genome Sequencing Center for Infectious Disease"/>
            <person name="Wu L."/>
            <person name="Ma J."/>
        </authorList>
    </citation>
    <scope>NUCLEOTIDE SEQUENCE [LARGE SCALE GENOMIC DNA]</scope>
    <source>
        <strain evidence="2 3">NBRC 111368</strain>
    </source>
</reference>
<keyword evidence="3" id="KW-1185">Reference proteome</keyword>